<name>A0A2N9YE47_9GAMM</name>
<dbReference type="AlphaFoldDB" id="A0A2N9YE47"/>
<proteinExistence type="predicted"/>
<dbReference type="OrthoDB" id="5629061at2"/>
<accession>A0A2N9YE47</accession>
<dbReference type="STRING" id="288004.AL038_15895"/>
<sequence length="105" mass="12316">MAYSIFLGTSQKRTEIHLFELEESMHDYIFVKNKSLIKKESRFYRMSDYYKDAIISCSDMEVFISELNELIRCSSDDKLNILLELIKSICLLGVSQGKNMYCFSD</sequence>
<reference evidence="2" key="1">
    <citation type="submission" date="2016-12" db="EMBL/GenBank/DDBJ databases">
        <title>Complete Genome Sequence of Beggiatoa leptomitiformis D-401.</title>
        <authorList>
            <person name="Fomenkov A."/>
            <person name="Vincze T."/>
            <person name="Grabovich M."/>
            <person name="Anton B.P."/>
            <person name="Dubinina G."/>
            <person name="Orlova M."/>
            <person name="Belousova E."/>
            <person name="Roberts R.J."/>
        </authorList>
    </citation>
    <scope>NUCLEOTIDE SEQUENCE [LARGE SCALE GENOMIC DNA]</scope>
    <source>
        <strain evidence="2">D-401</strain>
    </source>
</reference>
<organism evidence="1 2">
    <name type="scientific">Beggiatoa leptomitoformis</name>
    <dbReference type="NCBI Taxonomy" id="288004"/>
    <lineage>
        <taxon>Bacteria</taxon>
        <taxon>Pseudomonadati</taxon>
        <taxon>Pseudomonadota</taxon>
        <taxon>Gammaproteobacteria</taxon>
        <taxon>Thiotrichales</taxon>
        <taxon>Thiotrichaceae</taxon>
        <taxon>Beggiatoa</taxon>
    </lineage>
</organism>
<keyword evidence="2" id="KW-1185">Reference proteome</keyword>
<dbReference type="EMBL" id="CP018889">
    <property type="protein sequence ID" value="AUI68716.1"/>
    <property type="molecule type" value="Genomic_DNA"/>
</dbReference>
<dbReference type="RefSeq" id="WP_062154486.1">
    <property type="nucleotide sequence ID" value="NZ_CP012373.2"/>
</dbReference>
<gene>
    <name evidence="1" type="ORF">BLE401_08365</name>
</gene>
<dbReference type="Proteomes" id="UP000234271">
    <property type="component" value="Chromosome"/>
</dbReference>
<protein>
    <submittedName>
        <fullName evidence="1">Uncharacterized protein</fullName>
    </submittedName>
</protein>
<evidence type="ECO:0000313" key="1">
    <source>
        <dbReference type="EMBL" id="AUI68716.1"/>
    </source>
</evidence>
<evidence type="ECO:0000313" key="2">
    <source>
        <dbReference type="Proteomes" id="UP000234271"/>
    </source>
</evidence>
<dbReference type="KEGG" id="blep:AL038_15895"/>